<dbReference type="OrthoDB" id="697544at2"/>
<feature type="transmembrane region" description="Helical" evidence="1">
    <location>
        <begin position="80"/>
        <end position="102"/>
    </location>
</feature>
<feature type="domain" description="Protein FecR C-terminal" evidence="3">
    <location>
        <begin position="255"/>
        <end position="325"/>
    </location>
</feature>
<evidence type="ECO:0000259" key="2">
    <source>
        <dbReference type="Pfam" id="PF04773"/>
    </source>
</evidence>
<dbReference type="PANTHER" id="PTHR30273:SF2">
    <property type="entry name" value="PROTEIN FECR"/>
    <property type="match status" value="1"/>
</dbReference>
<dbReference type="PANTHER" id="PTHR30273">
    <property type="entry name" value="PERIPLASMIC SIGNAL SENSOR AND SIGMA FACTOR ACTIVATOR FECR-RELATED"/>
    <property type="match status" value="1"/>
</dbReference>
<evidence type="ECO:0000313" key="5">
    <source>
        <dbReference type="Proteomes" id="UP000199226"/>
    </source>
</evidence>
<dbReference type="Proteomes" id="UP000199226">
    <property type="component" value="Unassembled WGS sequence"/>
</dbReference>
<feature type="domain" description="FecR protein" evidence="2">
    <location>
        <begin position="120"/>
        <end position="210"/>
    </location>
</feature>
<dbReference type="Gene3D" id="2.60.120.1440">
    <property type="match status" value="1"/>
</dbReference>
<keyword evidence="5" id="KW-1185">Reference proteome</keyword>
<dbReference type="GO" id="GO:0016989">
    <property type="term" value="F:sigma factor antagonist activity"/>
    <property type="evidence" value="ECO:0007669"/>
    <property type="project" value="TreeGrafter"/>
</dbReference>
<organism evidence="4 5">
    <name type="scientific">Daejeonella rubra</name>
    <dbReference type="NCBI Taxonomy" id="990371"/>
    <lineage>
        <taxon>Bacteria</taxon>
        <taxon>Pseudomonadati</taxon>
        <taxon>Bacteroidota</taxon>
        <taxon>Sphingobacteriia</taxon>
        <taxon>Sphingobacteriales</taxon>
        <taxon>Sphingobacteriaceae</taxon>
        <taxon>Daejeonella</taxon>
    </lineage>
</organism>
<dbReference type="AlphaFoldDB" id="A0A1G9Y1V3"/>
<evidence type="ECO:0000259" key="3">
    <source>
        <dbReference type="Pfam" id="PF16344"/>
    </source>
</evidence>
<keyword evidence="1" id="KW-0812">Transmembrane</keyword>
<dbReference type="Pfam" id="PF16344">
    <property type="entry name" value="FecR_C"/>
    <property type="match status" value="1"/>
</dbReference>
<dbReference type="InterPro" id="IPR006860">
    <property type="entry name" value="FecR"/>
</dbReference>
<dbReference type="Pfam" id="PF04773">
    <property type="entry name" value="FecR"/>
    <property type="match status" value="1"/>
</dbReference>
<gene>
    <name evidence="4" type="ORF">SAMN05421813_13425</name>
</gene>
<evidence type="ECO:0000256" key="1">
    <source>
        <dbReference type="SAM" id="Phobius"/>
    </source>
</evidence>
<evidence type="ECO:0000313" key="4">
    <source>
        <dbReference type="EMBL" id="SDN02435.1"/>
    </source>
</evidence>
<dbReference type="EMBL" id="FNHH01000034">
    <property type="protein sequence ID" value="SDN02435.1"/>
    <property type="molecule type" value="Genomic_DNA"/>
</dbReference>
<reference evidence="5" key="1">
    <citation type="submission" date="2016-10" db="EMBL/GenBank/DDBJ databases">
        <authorList>
            <person name="Varghese N."/>
            <person name="Submissions S."/>
        </authorList>
    </citation>
    <scope>NUCLEOTIDE SEQUENCE [LARGE SCALE GENOMIC DNA]</scope>
    <source>
        <strain evidence="5">DSM 24536</strain>
    </source>
</reference>
<dbReference type="InterPro" id="IPR012373">
    <property type="entry name" value="Ferrdict_sens_TM"/>
</dbReference>
<accession>A0A1G9Y1V3</accession>
<keyword evidence="1" id="KW-1133">Transmembrane helix</keyword>
<proteinExistence type="predicted"/>
<dbReference type="RefSeq" id="WP_090706771.1">
    <property type="nucleotide sequence ID" value="NZ_FNHH01000034.1"/>
</dbReference>
<dbReference type="STRING" id="990371.SAMN05421813_13425"/>
<dbReference type="Gene3D" id="3.55.50.30">
    <property type="match status" value="1"/>
</dbReference>
<protein>
    <submittedName>
        <fullName evidence="4">Ferric-dicitrate binding protein FerR, regulates iron transport through sigma-19</fullName>
    </submittedName>
</protein>
<keyword evidence="1" id="KW-0472">Membrane</keyword>
<dbReference type="InterPro" id="IPR032508">
    <property type="entry name" value="FecR_C"/>
</dbReference>
<name>A0A1G9Y1V3_9SPHI</name>
<sequence>MDKEYFLQLLNKYLRQEASGEECELLLRHYNLFDLEPEILNTLTKDQKSELKNEIDNNIRNIISSETSRVKGKRSFRRKIWISVISVAAVMFIVLAGDLYFIDHKHLNENSVISRFSSVRENRLIQLPDGSTVIVSHGSKLNYPSSFDGLSNREVYLDGQAYFDVKHNSLKPFIIHTGKLKTTVLGTAFEINAWSDEPDVRVTVSRGKVKVEDQNNRTISVITPNQQITYDKTNENIIQKVVNVSEYLEWKDHDLLLSNVTISEAAELLEKRFQVKILISDEQIKSKRFTTTVLKGERIEQILNSIAEFNDAKFTYDVEKSEVLISSK</sequence>